<gene>
    <name evidence="3" type="ORF">FACUT_9402</name>
</gene>
<name>A0A8H4NGY0_9HYPO</name>
<dbReference type="InterPro" id="IPR004827">
    <property type="entry name" value="bZIP"/>
</dbReference>
<dbReference type="InterPro" id="IPR046347">
    <property type="entry name" value="bZIP_sf"/>
</dbReference>
<organism evidence="3 4">
    <name type="scientific">Fusarium acutatum</name>
    <dbReference type="NCBI Taxonomy" id="78861"/>
    <lineage>
        <taxon>Eukaryota</taxon>
        <taxon>Fungi</taxon>
        <taxon>Dikarya</taxon>
        <taxon>Ascomycota</taxon>
        <taxon>Pezizomycotina</taxon>
        <taxon>Sordariomycetes</taxon>
        <taxon>Hypocreomycetidae</taxon>
        <taxon>Hypocreales</taxon>
        <taxon>Nectriaceae</taxon>
        <taxon>Fusarium</taxon>
        <taxon>Fusarium fujikuroi species complex</taxon>
    </lineage>
</organism>
<dbReference type="GO" id="GO:0003700">
    <property type="term" value="F:DNA-binding transcription factor activity"/>
    <property type="evidence" value="ECO:0007669"/>
    <property type="project" value="InterPro"/>
</dbReference>
<dbReference type="OrthoDB" id="295274at2759"/>
<comment type="caution">
    <text evidence="3">The sequence shown here is derived from an EMBL/GenBank/DDBJ whole genome shotgun (WGS) entry which is preliminary data.</text>
</comment>
<dbReference type="PROSITE" id="PS50217">
    <property type="entry name" value="BZIP"/>
    <property type="match status" value="1"/>
</dbReference>
<feature type="compositionally biased region" description="Basic and acidic residues" evidence="1">
    <location>
        <begin position="118"/>
        <end position="133"/>
    </location>
</feature>
<dbReference type="SUPFAM" id="SSF57959">
    <property type="entry name" value="Leucine zipper domain"/>
    <property type="match status" value="1"/>
</dbReference>
<accession>A0A8H4NGY0</accession>
<feature type="domain" description="BZIP" evidence="2">
    <location>
        <begin position="188"/>
        <end position="251"/>
    </location>
</feature>
<dbReference type="EMBL" id="JAADJF010000268">
    <property type="protein sequence ID" value="KAF4428371.1"/>
    <property type="molecule type" value="Genomic_DNA"/>
</dbReference>
<keyword evidence="4" id="KW-1185">Reference proteome</keyword>
<dbReference type="Proteomes" id="UP000536711">
    <property type="component" value="Unassembled WGS sequence"/>
</dbReference>
<feature type="compositionally biased region" description="Basic and acidic residues" evidence="1">
    <location>
        <begin position="185"/>
        <end position="199"/>
    </location>
</feature>
<evidence type="ECO:0000313" key="3">
    <source>
        <dbReference type="EMBL" id="KAF4428371.1"/>
    </source>
</evidence>
<dbReference type="Gene3D" id="1.20.5.170">
    <property type="match status" value="1"/>
</dbReference>
<evidence type="ECO:0000256" key="1">
    <source>
        <dbReference type="SAM" id="MobiDB-lite"/>
    </source>
</evidence>
<protein>
    <recommendedName>
        <fullName evidence="2">BZIP domain-containing protein</fullName>
    </recommendedName>
</protein>
<evidence type="ECO:0000259" key="2">
    <source>
        <dbReference type="PROSITE" id="PS50217"/>
    </source>
</evidence>
<proteinExistence type="predicted"/>
<feature type="compositionally biased region" description="Polar residues" evidence="1">
    <location>
        <begin position="99"/>
        <end position="109"/>
    </location>
</feature>
<dbReference type="CDD" id="cd14687">
    <property type="entry name" value="bZIP_ATF2"/>
    <property type="match status" value="1"/>
</dbReference>
<reference evidence="3 4" key="1">
    <citation type="submission" date="2020-01" db="EMBL/GenBank/DDBJ databases">
        <title>Identification and distribution of gene clusters putatively required for synthesis of sphingolipid metabolism inhibitors in phylogenetically diverse species of the filamentous fungus Fusarium.</title>
        <authorList>
            <person name="Kim H.-S."/>
            <person name="Busman M."/>
            <person name="Brown D.W."/>
            <person name="Divon H."/>
            <person name="Uhlig S."/>
            <person name="Proctor R.H."/>
        </authorList>
    </citation>
    <scope>NUCLEOTIDE SEQUENCE [LARGE SCALE GENOMIC DNA]</scope>
    <source>
        <strain evidence="3 4">NRRL 13308</strain>
    </source>
</reference>
<dbReference type="AlphaFoldDB" id="A0A8H4NGY0"/>
<feature type="region of interest" description="Disordered" evidence="1">
    <location>
        <begin position="99"/>
        <end position="202"/>
    </location>
</feature>
<sequence>MDTIYHAYQEIPLAHDMQANDAYAPDPAVNIRSEDPFSTNTHNSLSQTNWGQWWSLTEDVSFAGSTSNVFTQQESQCNHTYNPEISTQWDSSVTFTNNYSVPSQATEPSSLEVPVGDTESRRDFSSTESDKRNRSTTKPTASKPTRRASTRAMKQNAALKKPKERGSKPKPASQPREQSVPRSNAELDKYSKKTKERNRIASNKFRVKKLEDLKKLQANEENVKQINRKLLGSVFDLTQEVHELKMKLLQHTHCDCYLIQAYIAKEANRYIHGSRDDRKHQIITPITYDGEATN</sequence>
<evidence type="ECO:0000313" key="4">
    <source>
        <dbReference type="Proteomes" id="UP000536711"/>
    </source>
</evidence>
<dbReference type="PROSITE" id="PS00036">
    <property type="entry name" value="BZIP_BASIC"/>
    <property type="match status" value="1"/>
</dbReference>